<proteinExistence type="predicted"/>
<comment type="caution">
    <text evidence="1">The sequence shown here is derived from an EMBL/GenBank/DDBJ whole genome shotgun (WGS) entry which is preliminary data.</text>
</comment>
<name>A0A2H0PWI3_9BACT</name>
<dbReference type="Proteomes" id="UP000236846">
    <property type="component" value="Unassembled WGS sequence"/>
</dbReference>
<protein>
    <submittedName>
        <fullName evidence="1">Uncharacterized protein</fullName>
    </submittedName>
</protein>
<dbReference type="EMBL" id="PCXE01000028">
    <property type="protein sequence ID" value="PIR26367.1"/>
    <property type="molecule type" value="Genomic_DNA"/>
</dbReference>
<organism evidence="1 2">
    <name type="scientific">Candidatus Brennerbacteria bacterium CG11_big_fil_rev_8_21_14_0_20_43_10</name>
    <dbReference type="NCBI Taxonomy" id="1974523"/>
    <lineage>
        <taxon>Bacteria</taxon>
        <taxon>Candidatus Brenneribacteriota</taxon>
    </lineage>
</organism>
<reference evidence="1 2" key="1">
    <citation type="submission" date="2017-09" db="EMBL/GenBank/DDBJ databases">
        <title>Depth-based differentiation of microbial function through sediment-hosted aquifers and enrichment of novel symbionts in the deep terrestrial subsurface.</title>
        <authorList>
            <person name="Probst A.J."/>
            <person name="Ladd B."/>
            <person name="Jarett J.K."/>
            <person name="Geller-Mcgrath D.E."/>
            <person name="Sieber C.M."/>
            <person name="Emerson J.B."/>
            <person name="Anantharaman K."/>
            <person name="Thomas B.C."/>
            <person name="Malmstrom R."/>
            <person name="Stieglmeier M."/>
            <person name="Klingl A."/>
            <person name="Woyke T."/>
            <person name="Ryan C.M."/>
            <person name="Banfield J.F."/>
        </authorList>
    </citation>
    <scope>NUCLEOTIDE SEQUENCE [LARGE SCALE GENOMIC DNA]</scope>
    <source>
        <strain evidence="1">CG11_big_fil_rev_8_21_14_0_20_43_10</strain>
    </source>
</reference>
<evidence type="ECO:0000313" key="1">
    <source>
        <dbReference type="EMBL" id="PIR26367.1"/>
    </source>
</evidence>
<dbReference type="AlphaFoldDB" id="A0A2H0PWI3"/>
<evidence type="ECO:0000313" key="2">
    <source>
        <dbReference type="Proteomes" id="UP000236846"/>
    </source>
</evidence>
<accession>A0A2H0PWI3</accession>
<gene>
    <name evidence="1" type="ORF">COV41_01540</name>
</gene>
<sequence>MAVFEERGEPVCGRAANYGGLFSPPSAAKFVRTIFNIEHISVKVNDLWAASRSLPRTELVLVRGSAAKLNGNFQQKLNF</sequence>